<dbReference type="Proteomes" id="UP000053259">
    <property type="component" value="Unassembled WGS sequence"/>
</dbReference>
<keyword evidence="4" id="KW-1185">Reference proteome</keyword>
<dbReference type="GeneID" id="27308016"/>
<sequence length="326" mass="35013">MGFTLDPEVQTGLMAMMGGAPPPPPAKVGDVESRRQMIAGMFAALAPAMPADITTKDYSVPVSDGQSIRCRLYKKQNAPEGGSGVLYLHGGGYISGDIDMYNGVVGKYVEETGVPFFSAEYRLAPEVKYPGNVDDSHKALLFMVEHAAEFGIDPKKIAIMGDSAGGGMTAALLHYNLEKNGPAIAKQILIYPMLDDRNVDPDPAIDDIAVWKADDNRTGWDGILGSSRGAADLKPSAAPARMTIEQAAKLPATYIDCGDMDIFRDEDIDYAKKLVQAGVSCELHIYPGCTHGFELTAPQANVSQRAFQNRFQAIRTIVPVGGKEKL</sequence>
<proteinExistence type="predicted"/>
<feature type="domain" description="Alpha/beta hydrolase fold-3" evidence="2">
    <location>
        <begin position="85"/>
        <end position="294"/>
    </location>
</feature>
<reference evidence="3 4" key="1">
    <citation type="submission" date="2015-01" db="EMBL/GenBank/DDBJ databases">
        <title>The Genome Sequence of Ochroconis gallopava CBS43764.</title>
        <authorList>
            <consortium name="The Broad Institute Genomics Platform"/>
            <person name="Cuomo C."/>
            <person name="de Hoog S."/>
            <person name="Gorbushina A."/>
            <person name="Stielow B."/>
            <person name="Teixiera M."/>
            <person name="Abouelleil A."/>
            <person name="Chapman S.B."/>
            <person name="Priest M."/>
            <person name="Young S.K."/>
            <person name="Wortman J."/>
            <person name="Nusbaum C."/>
            <person name="Birren B."/>
        </authorList>
    </citation>
    <scope>NUCLEOTIDE SEQUENCE [LARGE SCALE GENOMIC DNA]</scope>
    <source>
        <strain evidence="3 4">CBS 43764</strain>
    </source>
</reference>
<dbReference type="PANTHER" id="PTHR48081:SF8">
    <property type="entry name" value="ALPHA_BETA HYDROLASE FOLD-3 DOMAIN-CONTAINING PROTEIN-RELATED"/>
    <property type="match status" value="1"/>
</dbReference>
<keyword evidence="1" id="KW-0378">Hydrolase</keyword>
<dbReference type="RefSeq" id="XP_016218967.1">
    <property type="nucleotide sequence ID" value="XM_016352710.1"/>
</dbReference>
<dbReference type="InParanoid" id="A0A0D2AQY6"/>
<evidence type="ECO:0000259" key="2">
    <source>
        <dbReference type="Pfam" id="PF07859"/>
    </source>
</evidence>
<gene>
    <name evidence="3" type="ORF">PV09_00043</name>
</gene>
<dbReference type="EMBL" id="KN847529">
    <property type="protein sequence ID" value="KIW09098.1"/>
    <property type="molecule type" value="Genomic_DNA"/>
</dbReference>
<dbReference type="GO" id="GO:0016787">
    <property type="term" value="F:hydrolase activity"/>
    <property type="evidence" value="ECO:0007669"/>
    <property type="project" value="UniProtKB-KW"/>
</dbReference>
<evidence type="ECO:0000313" key="3">
    <source>
        <dbReference type="EMBL" id="KIW09098.1"/>
    </source>
</evidence>
<evidence type="ECO:0000256" key="1">
    <source>
        <dbReference type="ARBA" id="ARBA00022801"/>
    </source>
</evidence>
<dbReference type="VEuPathDB" id="FungiDB:PV09_00043"/>
<dbReference type="PANTHER" id="PTHR48081">
    <property type="entry name" value="AB HYDROLASE SUPERFAMILY PROTEIN C4A8.06C"/>
    <property type="match status" value="1"/>
</dbReference>
<organism evidence="3 4">
    <name type="scientific">Verruconis gallopava</name>
    <dbReference type="NCBI Taxonomy" id="253628"/>
    <lineage>
        <taxon>Eukaryota</taxon>
        <taxon>Fungi</taxon>
        <taxon>Dikarya</taxon>
        <taxon>Ascomycota</taxon>
        <taxon>Pezizomycotina</taxon>
        <taxon>Dothideomycetes</taxon>
        <taxon>Pleosporomycetidae</taxon>
        <taxon>Venturiales</taxon>
        <taxon>Sympoventuriaceae</taxon>
        <taxon>Verruconis</taxon>
    </lineage>
</organism>
<dbReference type="InterPro" id="IPR050300">
    <property type="entry name" value="GDXG_lipolytic_enzyme"/>
</dbReference>
<dbReference type="OrthoDB" id="433474at2759"/>
<dbReference type="Pfam" id="PF07859">
    <property type="entry name" value="Abhydrolase_3"/>
    <property type="match status" value="1"/>
</dbReference>
<evidence type="ECO:0000313" key="4">
    <source>
        <dbReference type="Proteomes" id="UP000053259"/>
    </source>
</evidence>
<dbReference type="InterPro" id="IPR013094">
    <property type="entry name" value="AB_hydrolase_3"/>
</dbReference>
<accession>A0A0D2AQY6</accession>
<dbReference type="SUPFAM" id="SSF53474">
    <property type="entry name" value="alpha/beta-Hydrolases"/>
    <property type="match status" value="1"/>
</dbReference>
<dbReference type="HOGENOM" id="CLU_012494_6_1_1"/>
<dbReference type="STRING" id="253628.A0A0D2AQY6"/>
<name>A0A0D2AQY6_9PEZI</name>
<dbReference type="Gene3D" id="3.40.50.1820">
    <property type="entry name" value="alpha/beta hydrolase"/>
    <property type="match status" value="1"/>
</dbReference>
<dbReference type="AlphaFoldDB" id="A0A0D2AQY6"/>
<protein>
    <recommendedName>
        <fullName evidence="2">Alpha/beta hydrolase fold-3 domain-containing protein</fullName>
    </recommendedName>
</protein>
<dbReference type="InterPro" id="IPR029058">
    <property type="entry name" value="AB_hydrolase_fold"/>
</dbReference>